<dbReference type="InterPro" id="IPR014768">
    <property type="entry name" value="GBD/FH3_dom"/>
</dbReference>
<feature type="compositionally biased region" description="Acidic residues" evidence="7">
    <location>
        <begin position="469"/>
        <end position="480"/>
    </location>
</feature>
<reference evidence="11" key="3">
    <citation type="submission" date="2025-09" db="UniProtKB">
        <authorList>
            <consortium name="Ensembl"/>
        </authorList>
    </citation>
    <scope>IDENTIFICATION</scope>
</reference>
<dbReference type="SUPFAM" id="SSF101447">
    <property type="entry name" value="Formin homology 2 domain (FH2 domain)"/>
    <property type="match status" value="1"/>
</dbReference>
<feature type="domain" description="DAD" evidence="8">
    <location>
        <begin position="1265"/>
        <end position="1297"/>
    </location>
</feature>
<dbReference type="Pfam" id="PF24959">
    <property type="entry name" value="FH3_FHOD1-3"/>
    <property type="match status" value="1"/>
</dbReference>
<dbReference type="FunFam" id="1.25.10.10:FF:000056">
    <property type="entry name" value="FH1/FH2 domain-containing protein 3 isoform X1"/>
    <property type="match status" value="1"/>
</dbReference>
<dbReference type="InterPro" id="IPR014767">
    <property type="entry name" value="DAD_dom"/>
</dbReference>
<dbReference type="Gene3D" id="1.20.58.2220">
    <property type="entry name" value="Formin, FH2 domain"/>
    <property type="match status" value="1"/>
</dbReference>
<feature type="region of interest" description="Disordered" evidence="7">
    <location>
        <begin position="1162"/>
        <end position="1314"/>
    </location>
</feature>
<dbReference type="Pfam" id="PF18382">
    <property type="entry name" value="Formin_GBD_N"/>
    <property type="match status" value="1"/>
</dbReference>
<reference evidence="11" key="1">
    <citation type="submission" date="2018-05" db="EMBL/GenBank/DDBJ databases">
        <authorList>
            <person name="Datahose"/>
        </authorList>
    </citation>
    <scope>NUCLEOTIDE SEQUENCE</scope>
</reference>
<dbReference type="GO" id="GO:0005856">
    <property type="term" value="C:cytoskeleton"/>
    <property type="evidence" value="ECO:0007669"/>
    <property type="project" value="UniProtKB-SubCell"/>
</dbReference>
<dbReference type="PROSITE" id="PS51232">
    <property type="entry name" value="GBD_FH3"/>
    <property type="match status" value="1"/>
</dbReference>
<evidence type="ECO:0000256" key="3">
    <source>
        <dbReference type="ARBA" id="ARBA00022553"/>
    </source>
</evidence>
<feature type="compositionally biased region" description="Basic residues" evidence="7">
    <location>
        <begin position="356"/>
        <end position="366"/>
    </location>
</feature>
<feature type="region of interest" description="Disordered" evidence="7">
    <location>
        <begin position="322"/>
        <end position="425"/>
    </location>
</feature>
<evidence type="ECO:0000259" key="10">
    <source>
        <dbReference type="PROSITE" id="PS51444"/>
    </source>
</evidence>
<feature type="compositionally biased region" description="Basic and acidic residues" evidence="7">
    <location>
        <begin position="458"/>
        <end position="468"/>
    </location>
</feature>
<evidence type="ECO:0000256" key="5">
    <source>
        <dbReference type="ARBA" id="ARBA00023212"/>
    </source>
</evidence>
<feature type="region of interest" description="Disordered" evidence="7">
    <location>
        <begin position="458"/>
        <end position="549"/>
    </location>
</feature>
<feature type="compositionally biased region" description="Basic residues" evidence="7">
    <location>
        <begin position="1291"/>
        <end position="1302"/>
    </location>
</feature>
<feature type="compositionally biased region" description="Basic and acidic residues" evidence="7">
    <location>
        <begin position="613"/>
        <end position="625"/>
    </location>
</feature>
<comment type="similarity">
    <text evidence="6">Belongs to the formin homology family.</text>
</comment>
<feature type="compositionally biased region" description="Basic and acidic residues" evidence="7">
    <location>
        <begin position="632"/>
        <end position="653"/>
    </location>
</feature>
<keyword evidence="12" id="KW-1185">Reference proteome</keyword>
<dbReference type="PANTHER" id="PTHR45920">
    <property type="entry name" value="FORMIN HOMOLOGY 2 DOMAIN CONTAINING, ISOFORM I"/>
    <property type="match status" value="1"/>
</dbReference>
<feature type="domain" description="GBD/FH3" evidence="9">
    <location>
        <begin position="18"/>
        <end position="404"/>
    </location>
</feature>
<feature type="region of interest" description="Disordered" evidence="7">
    <location>
        <begin position="600"/>
        <end position="653"/>
    </location>
</feature>
<dbReference type="FunFam" id="1.20.58.2220:FF:000004">
    <property type="entry name" value="Formin homology 2 domain-containing 3"/>
    <property type="match status" value="1"/>
</dbReference>
<feature type="compositionally biased region" description="Basic and acidic residues" evidence="7">
    <location>
        <begin position="523"/>
        <end position="537"/>
    </location>
</feature>
<dbReference type="GO" id="GO:0005737">
    <property type="term" value="C:cytoplasm"/>
    <property type="evidence" value="ECO:0007669"/>
    <property type="project" value="TreeGrafter"/>
</dbReference>
<dbReference type="Bgee" id="ENSACLG00000003775">
    <property type="expression patterns" value="Expressed in muscle tissue and 4 other cell types or tissues"/>
</dbReference>
<dbReference type="Pfam" id="PF02181">
    <property type="entry name" value="FH2"/>
    <property type="match status" value="1"/>
</dbReference>
<feature type="compositionally biased region" description="Low complexity" evidence="7">
    <location>
        <begin position="539"/>
        <end position="548"/>
    </location>
</feature>
<feature type="compositionally biased region" description="Polar residues" evidence="7">
    <location>
        <begin position="1303"/>
        <end position="1314"/>
    </location>
</feature>
<name>A0A3P8NMP0_ASTCA</name>
<dbReference type="SUPFAM" id="SSF48371">
    <property type="entry name" value="ARM repeat"/>
    <property type="match status" value="1"/>
</dbReference>
<feature type="compositionally biased region" description="Basic residues" evidence="7">
    <location>
        <begin position="1165"/>
        <end position="1179"/>
    </location>
</feature>
<dbReference type="InterPro" id="IPR041387">
    <property type="entry name" value="FHOD1_GBD_N"/>
</dbReference>
<dbReference type="InterPro" id="IPR016024">
    <property type="entry name" value="ARM-type_fold"/>
</dbReference>
<evidence type="ECO:0000256" key="7">
    <source>
        <dbReference type="SAM" id="MobiDB-lite"/>
    </source>
</evidence>
<reference evidence="11" key="2">
    <citation type="submission" date="2025-08" db="UniProtKB">
        <authorList>
            <consortium name="Ensembl"/>
        </authorList>
    </citation>
    <scope>IDENTIFICATION</scope>
</reference>
<evidence type="ECO:0000313" key="11">
    <source>
        <dbReference type="Ensembl" id="ENSACLP00000005903.2"/>
    </source>
</evidence>
<dbReference type="PANTHER" id="PTHR45920:SF3">
    <property type="entry name" value="FH1_FH2 DOMAIN-CONTAINING PROTEIN 3"/>
    <property type="match status" value="1"/>
</dbReference>
<accession>A0A3P8NMP0</accession>
<feature type="domain" description="FH2" evidence="10">
    <location>
        <begin position="784"/>
        <end position="1180"/>
    </location>
</feature>
<keyword evidence="3" id="KW-0597">Phosphoprotein</keyword>
<feature type="compositionally biased region" description="Low complexity" evidence="7">
    <location>
        <begin position="1186"/>
        <end position="1200"/>
    </location>
</feature>
<comment type="subcellular location">
    <subcellularLocation>
        <location evidence="1">Cytoplasm</location>
        <location evidence="1">Cytoskeleton</location>
    </subcellularLocation>
</comment>
<dbReference type="InterPro" id="IPR056771">
    <property type="entry name" value="FH3_FHOD1-3-like"/>
</dbReference>
<keyword evidence="5" id="KW-0206">Cytoskeleton</keyword>
<dbReference type="Gene3D" id="1.25.10.10">
    <property type="entry name" value="Leucine-rich Repeat Variant"/>
    <property type="match status" value="1"/>
</dbReference>
<feature type="compositionally biased region" description="Low complexity" evidence="7">
    <location>
        <begin position="404"/>
        <end position="419"/>
    </location>
</feature>
<dbReference type="PROSITE" id="PS51444">
    <property type="entry name" value="FH2"/>
    <property type="match status" value="1"/>
</dbReference>
<dbReference type="InterPro" id="IPR011989">
    <property type="entry name" value="ARM-like"/>
</dbReference>
<dbReference type="SMART" id="SM00498">
    <property type="entry name" value="FH2"/>
    <property type="match status" value="1"/>
</dbReference>
<evidence type="ECO:0000313" key="12">
    <source>
        <dbReference type="Proteomes" id="UP000265100"/>
    </source>
</evidence>
<protein>
    <recommendedName>
        <fullName evidence="13">Formin homology 2 domain containing 3a</fullName>
    </recommendedName>
</protein>
<proteinExistence type="inferred from homology"/>
<dbReference type="InterPro" id="IPR015425">
    <property type="entry name" value="FH2_Formin"/>
</dbReference>
<dbReference type="GO" id="GO:0055003">
    <property type="term" value="P:cardiac myofibril assembly"/>
    <property type="evidence" value="ECO:0007669"/>
    <property type="project" value="TreeGrafter"/>
</dbReference>
<dbReference type="Ensembl" id="ENSACLT00000006034.2">
    <property type="protein sequence ID" value="ENSACLP00000005903.2"/>
    <property type="gene ID" value="ENSACLG00000003775.2"/>
</dbReference>
<feature type="region of interest" description="Disordered" evidence="7">
    <location>
        <begin position="670"/>
        <end position="689"/>
    </location>
</feature>
<keyword evidence="2" id="KW-0963">Cytoplasm</keyword>
<dbReference type="GO" id="GO:0051015">
    <property type="term" value="F:actin filament binding"/>
    <property type="evidence" value="ECO:0007669"/>
    <property type="project" value="TreeGrafter"/>
</dbReference>
<evidence type="ECO:0000256" key="4">
    <source>
        <dbReference type="ARBA" id="ARBA00023203"/>
    </source>
</evidence>
<evidence type="ECO:0000259" key="8">
    <source>
        <dbReference type="PROSITE" id="PS51231"/>
    </source>
</evidence>
<evidence type="ECO:0000256" key="2">
    <source>
        <dbReference type="ARBA" id="ARBA00022490"/>
    </source>
</evidence>
<evidence type="ECO:0000259" key="9">
    <source>
        <dbReference type="PROSITE" id="PS51232"/>
    </source>
</evidence>
<dbReference type="PROSITE" id="PS51231">
    <property type="entry name" value="DAD"/>
    <property type="match status" value="1"/>
</dbReference>
<dbReference type="GeneTree" id="ENSGT00940000154807"/>
<evidence type="ECO:0000256" key="1">
    <source>
        <dbReference type="ARBA" id="ARBA00004245"/>
    </source>
</evidence>
<feature type="compositionally biased region" description="Basic and acidic residues" evidence="7">
    <location>
        <begin position="1210"/>
        <end position="1222"/>
    </location>
</feature>
<dbReference type="GO" id="GO:0030866">
    <property type="term" value="P:cortical actin cytoskeleton organization"/>
    <property type="evidence" value="ECO:0007669"/>
    <property type="project" value="TreeGrafter"/>
</dbReference>
<evidence type="ECO:0000256" key="6">
    <source>
        <dbReference type="ARBA" id="ARBA00023449"/>
    </source>
</evidence>
<evidence type="ECO:0008006" key="13">
    <source>
        <dbReference type="Google" id="ProtNLM"/>
    </source>
</evidence>
<sequence length="1314" mass="148816">MATFVCRVQFLDDTDPFNSTNFPEPTRPPLYSFREDIPLINQLAGVHRLLKAPHKLDDCALQLSHNGTYLDLESSLAEQRDELEGFQQDDTGSRGKKHSVILRTQLTVRVHACIERLYNSNGRDLRRALFSLKQIFQDDKDLVHEFVMAEGLTCLIKVGAEADQNYQNYILRALGQIMLYVDGMNGVIGHPETIQWLYTLVGSKFRLVVKTALKLLLVFVEYSESNAPLLIQAITSVDMKRGSKPWSNAMEILHEKDGVDTELLVYAMTLINKTLAALPDQDSFYDMVDGLEEQGMETVSQRHLGRKGTDLDLVEQLNIYETTLRHEDGDDDSQPPPMVRRDRRRASVGGGDKRHGLERRRSRRASLGRSGYASPCSPASPQRAGFQPFNGIRSEDVSERNGALTSYSSLSTPSTPTSSRPALGGLLSSSYRQHQESLAAERERRRVEREERLQKIEREERNKHSVDAEEKEAEATAEEEEGRKDVEIEEEVTAEREEEEVEEQAEEPEKEREEAEEDSGILSDKERQNEEVNEKDNCSASSISSASSTLEREERVCVLFLSVFNHIALFPGFKEAEVNENCNKLLNSKLFMLDMLYSQNKKPSDEEEEEDVDKEKGEGEDKEAQQDANRQPGEDQEKNSRDEKSDHRGSIRPIAERFGDLIKDISTTHAHLDSPANEPPPPPPKKESDTIWDQLLASPRELRIGDINFTDLTEEDDKDILDAVLMGGCGELPPLPPPPPCIPRFPPPPPMLGSCPPPPPLFGSMRPPPPPSFNALIPVPPPPEPPLFNKKKKTIRLFWSEVRPTDCQYRDYKRSGESFWSKLEPVKLDTAKLEHLFETKSKEIPVTKKTAADGKRQEIIVLDSKRSNAINIGLTVLPPPRTIKTAILNFDEYALNKEGIEKILTMIPTEEEKQKIQEAQLANPDVPLGSAEQFLLTLSSISELSARLQLWAFKMDYEATEKEVAEPLQDLKEGMDQLEKNKTIRYVLSTLLSIGNFLNGTNAKGFELTYLEKVPEVKDTVHKQSLLHHVCSVVVENFPQSTDLYSEIGAITRSAKVDFDQLQENLCQMERRCKASWDHLKVIAKHEMKPQLKQKMSDFLKDCAERIIILKIVHRRIINRFHSFLLFLGHPAYSVREISVHRFSKILSEFALEYRTTRERVLQQKQKRADHRERNKTRGKMIMDCGRSSAGSNNSAPSGGQEIEQPQGLEHAEDAAEHEHMKAVLRTSLSGSDKEGSGVPGLRTRTRSRMQAWTPPVEDPQICGDDAADEIMERIVRSATQGPGTRTQPRERRRSRANRKSWKLSTLKSLQAKT</sequence>
<organism evidence="11 12">
    <name type="scientific">Astatotilapia calliptera</name>
    <name type="common">Eastern happy</name>
    <name type="synonym">Chromis callipterus</name>
    <dbReference type="NCBI Taxonomy" id="8154"/>
    <lineage>
        <taxon>Eukaryota</taxon>
        <taxon>Metazoa</taxon>
        <taxon>Chordata</taxon>
        <taxon>Craniata</taxon>
        <taxon>Vertebrata</taxon>
        <taxon>Euteleostomi</taxon>
        <taxon>Actinopterygii</taxon>
        <taxon>Neopterygii</taxon>
        <taxon>Teleostei</taxon>
        <taxon>Neoteleostei</taxon>
        <taxon>Acanthomorphata</taxon>
        <taxon>Ovalentaria</taxon>
        <taxon>Cichlomorphae</taxon>
        <taxon>Cichliformes</taxon>
        <taxon>Cichlidae</taxon>
        <taxon>African cichlids</taxon>
        <taxon>Pseudocrenilabrinae</taxon>
        <taxon>Haplochromini</taxon>
        <taxon>Astatotilapia</taxon>
    </lineage>
</organism>
<dbReference type="GO" id="GO:0045214">
    <property type="term" value="P:sarcomere organization"/>
    <property type="evidence" value="ECO:0007669"/>
    <property type="project" value="TreeGrafter"/>
</dbReference>
<feature type="compositionally biased region" description="Acidic residues" evidence="7">
    <location>
        <begin position="487"/>
        <end position="506"/>
    </location>
</feature>
<keyword evidence="4" id="KW-0009">Actin-binding</keyword>
<dbReference type="InterPro" id="IPR042201">
    <property type="entry name" value="FH2_Formin_sf"/>
</dbReference>
<dbReference type="Proteomes" id="UP000265100">
    <property type="component" value="Chromosome 22"/>
</dbReference>